<dbReference type="EMBL" id="JAATJN010000001">
    <property type="protein sequence ID" value="NJC56819.1"/>
    <property type="molecule type" value="Genomic_DNA"/>
</dbReference>
<gene>
    <name evidence="3" type="ORF">BKA07_001854</name>
</gene>
<feature type="transmembrane region" description="Helical" evidence="2">
    <location>
        <begin position="7"/>
        <end position="27"/>
    </location>
</feature>
<accession>A0A846RST9</accession>
<evidence type="ECO:0000256" key="2">
    <source>
        <dbReference type="SAM" id="Phobius"/>
    </source>
</evidence>
<dbReference type="SUPFAM" id="SSF48317">
    <property type="entry name" value="Acid phosphatase/Vanadium-dependent haloperoxidase"/>
    <property type="match status" value="1"/>
</dbReference>
<evidence type="ECO:0000313" key="4">
    <source>
        <dbReference type="Proteomes" id="UP000576792"/>
    </source>
</evidence>
<dbReference type="RefSeq" id="WP_167950637.1">
    <property type="nucleotide sequence ID" value="NZ_BAAAPQ010000025.1"/>
</dbReference>
<feature type="region of interest" description="Disordered" evidence="1">
    <location>
        <begin position="232"/>
        <end position="255"/>
    </location>
</feature>
<evidence type="ECO:0000256" key="1">
    <source>
        <dbReference type="SAM" id="MobiDB-lite"/>
    </source>
</evidence>
<dbReference type="Proteomes" id="UP000576792">
    <property type="component" value="Unassembled WGS sequence"/>
</dbReference>
<feature type="transmembrane region" description="Helical" evidence="2">
    <location>
        <begin position="90"/>
        <end position="110"/>
    </location>
</feature>
<evidence type="ECO:0000313" key="3">
    <source>
        <dbReference type="EMBL" id="NJC56819.1"/>
    </source>
</evidence>
<dbReference type="InterPro" id="IPR036938">
    <property type="entry name" value="PAP2/HPO_sf"/>
</dbReference>
<proteinExistence type="predicted"/>
<keyword evidence="2" id="KW-1133">Transmembrane helix</keyword>
<keyword evidence="2" id="KW-0472">Membrane</keyword>
<sequence>MAVRQPAWLLWSTLPAVLLVVAFGLWLHSNVSGPTSIDQGWLNLVGLEPDTVPYWMAVTLAEVGGGTGAVVCTGLLAVIFVLLRRFRAAGVLVTTMLFGIALSEILKTVVTRVRPSEQLYDSLGYSYPSGHSMGAAALAVALAFIFSRAHMLRLAHVGAVPPLAIPSEDEDDPAPVSAGLDDSALTDDSGAAPTEIAPPLEPVRLRFHWSMVLACAWVLLMMWSQHCRCTGSPTRSPGHSSASRPRSWPTSCGPG</sequence>
<dbReference type="AlphaFoldDB" id="A0A846RST9"/>
<feature type="region of interest" description="Disordered" evidence="1">
    <location>
        <begin position="166"/>
        <end position="195"/>
    </location>
</feature>
<keyword evidence="2" id="KW-0812">Transmembrane</keyword>
<feature type="transmembrane region" description="Helical" evidence="2">
    <location>
        <begin position="130"/>
        <end position="147"/>
    </location>
</feature>
<name>A0A846RST9_9MICO</name>
<protein>
    <submittedName>
        <fullName evidence="3">Membrane-associated phospholipid phosphatase</fullName>
    </submittedName>
</protein>
<reference evidence="3 4" key="1">
    <citation type="submission" date="2020-03" db="EMBL/GenBank/DDBJ databases">
        <title>Sequencing the genomes of 1000 actinobacteria strains.</title>
        <authorList>
            <person name="Klenk H.-P."/>
        </authorList>
    </citation>
    <scope>NUCLEOTIDE SEQUENCE [LARGE SCALE GENOMIC DNA]</scope>
    <source>
        <strain evidence="3 4">DSM 18964</strain>
    </source>
</reference>
<comment type="caution">
    <text evidence="3">The sequence shown here is derived from an EMBL/GenBank/DDBJ whole genome shotgun (WGS) entry which is preliminary data.</text>
</comment>
<organism evidence="3 4">
    <name type="scientific">Brevibacterium marinum</name>
    <dbReference type="NCBI Taxonomy" id="418643"/>
    <lineage>
        <taxon>Bacteria</taxon>
        <taxon>Bacillati</taxon>
        <taxon>Actinomycetota</taxon>
        <taxon>Actinomycetes</taxon>
        <taxon>Micrococcales</taxon>
        <taxon>Brevibacteriaceae</taxon>
        <taxon>Brevibacterium</taxon>
    </lineage>
</organism>
<feature type="transmembrane region" description="Helical" evidence="2">
    <location>
        <begin position="54"/>
        <end position="83"/>
    </location>
</feature>
<keyword evidence="4" id="KW-1185">Reference proteome</keyword>